<protein>
    <submittedName>
        <fullName evidence="9">Dehydrogenase</fullName>
    </submittedName>
</protein>
<dbReference type="OrthoDB" id="9804790at2"/>
<dbReference type="InterPro" id="IPR020471">
    <property type="entry name" value="AKR"/>
</dbReference>
<sequence>MLNFQNHTLELANGVQMPIIGFGTWQIPLNEHFTSSVQTAIQIGYRHFDTAQIYNNAQLLGEAIRDSGVPRSEFFISTKLWTSHRSYECAMEGFEQILEQLQMDYVDLLLIHWPASQGEAVVWQAQNYGAWRALETIYAQKRARAIGLANFLPHHLVPLLARASVAPMVNQLESHPGYTQFRAAGFSLANRIPVQNWSPLGRGTLLRHPIMTAIAEGHGVTPAQVALRWSLQHGLCPIPKATELRHQQENLRIWHFELTPEEMKILDTMPQTAFSGLHPDTVTF</sequence>
<dbReference type="RefSeq" id="WP_120177347.1">
    <property type="nucleotide sequence ID" value="NZ_AP018786.1"/>
</dbReference>
<feature type="domain" description="NADP-dependent oxidoreductase" evidence="8">
    <location>
        <begin position="20"/>
        <end position="268"/>
    </location>
</feature>
<dbReference type="CDD" id="cd19071">
    <property type="entry name" value="AKR_AKR1-5-like"/>
    <property type="match status" value="1"/>
</dbReference>
<dbReference type="PIRSF" id="PIRSF000097">
    <property type="entry name" value="AKR"/>
    <property type="match status" value="1"/>
</dbReference>
<dbReference type="Proteomes" id="UP000271003">
    <property type="component" value="Chromosome"/>
</dbReference>
<dbReference type="Gene3D" id="3.20.20.100">
    <property type="entry name" value="NADP-dependent oxidoreductase domain"/>
    <property type="match status" value="1"/>
</dbReference>
<evidence type="ECO:0000256" key="4">
    <source>
        <dbReference type="ARBA" id="ARBA00049445"/>
    </source>
</evidence>
<evidence type="ECO:0000256" key="3">
    <source>
        <dbReference type="ARBA" id="ARBA00023002"/>
    </source>
</evidence>
<evidence type="ECO:0000313" key="9">
    <source>
        <dbReference type="EMBL" id="BBF23779.1"/>
    </source>
</evidence>
<evidence type="ECO:0000256" key="7">
    <source>
        <dbReference type="PIRSR" id="PIRSR000097-3"/>
    </source>
</evidence>
<dbReference type="EMBL" id="AP018786">
    <property type="protein sequence ID" value="BBF23779.1"/>
    <property type="molecule type" value="Genomic_DNA"/>
</dbReference>
<name>A0A2Z6IBC6_9BURK</name>
<dbReference type="PRINTS" id="PR00069">
    <property type="entry name" value="ALDKETRDTASE"/>
</dbReference>
<comment type="catalytic activity">
    <reaction evidence="4">
        <text>hydroxyacetone + NADP(+) = methylglyoxal + NADPH + H(+)</text>
        <dbReference type="Rhea" id="RHEA:27986"/>
        <dbReference type="ChEBI" id="CHEBI:15378"/>
        <dbReference type="ChEBI" id="CHEBI:17158"/>
        <dbReference type="ChEBI" id="CHEBI:27957"/>
        <dbReference type="ChEBI" id="CHEBI:57783"/>
        <dbReference type="ChEBI" id="CHEBI:58349"/>
    </reaction>
</comment>
<dbReference type="InterPro" id="IPR036812">
    <property type="entry name" value="NAD(P)_OxRdtase_dom_sf"/>
</dbReference>
<comment type="similarity">
    <text evidence="1">Belongs to the aldo/keto reductase family.</text>
</comment>
<proteinExistence type="inferred from homology"/>
<evidence type="ECO:0000313" key="10">
    <source>
        <dbReference type="Proteomes" id="UP000271003"/>
    </source>
</evidence>
<feature type="active site" description="Proton donor" evidence="5">
    <location>
        <position position="54"/>
    </location>
</feature>
<evidence type="ECO:0000256" key="2">
    <source>
        <dbReference type="ARBA" id="ARBA00022857"/>
    </source>
</evidence>
<evidence type="ECO:0000256" key="1">
    <source>
        <dbReference type="ARBA" id="ARBA00007905"/>
    </source>
</evidence>
<keyword evidence="2" id="KW-0521">NADP</keyword>
<evidence type="ECO:0000256" key="6">
    <source>
        <dbReference type="PIRSR" id="PIRSR000097-2"/>
    </source>
</evidence>
<gene>
    <name evidence="9" type="ORF">SUTMEG_16700</name>
</gene>
<dbReference type="GO" id="GO:0016616">
    <property type="term" value="F:oxidoreductase activity, acting on the CH-OH group of donors, NAD or NADP as acceptor"/>
    <property type="evidence" value="ECO:0007669"/>
    <property type="project" value="UniProtKB-ARBA"/>
</dbReference>
<feature type="binding site" evidence="6">
    <location>
        <position position="112"/>
    </location>
    <ligand>
        <name>substrate</name>
    </ligand>
</feature>
<organism evidence="9 10">
    <name type="scientific">Sutterella megalosphaeroides</name>
    <dbReference type="NCBI Taxonomy" id="2494234"/>
    <lineage>
        <taxon>Bacteria</taxon>
        <taxon>Pseudomonadati</taxon>
        <taxon>Pseudomonadota</taxon>
        <taxon>Betaproteobacteria</taxon>
        <taxon>Burkholderiales</taxon>
        <taxon>Sutterellaceae</taxon>
        <taxon>Sutterella</taxon>
    </lineage>
</organism>
<dbReference type="AlphaFoldDB" id="A0A2Z6IBC6"/>
<dbReference type="SUPFAM" id="SSF51430">
    <property type="entry name" value="NAD(P)-linked oxidoreductase"/>
    <property type="match status" value="1"/>
</dbReference>
<dbReference type="PANTHER" id="PTHR43827">
    <property type="entry name" value="2,5-DIKETO-D-GLUCONIC ACID REDUCTASE"/>
    <property type="match status" value="1"/>
</dbReference>
<evidence type="ECO:0000256" key="5">
    <source>
        <dbReference type="PIRSR" id="PIRSR000097-1"/>
    </source>
</evidence>
<dbReference type="Pfam" id="PF00248">
    <property type="entry name" value="Aldo_ket_red"/>
    <property type="match status" value="1"/>
</dbReference>
<evidence type="ECO:0000259" key="8">
    <source>
        <dbReference type="Pfam" id="PF00248"/>
    </source>
</evidence>
<keyword evidence="10" id="KW-1185">Reference proteome</keyword>
<dbReference type="FunFam" id="3.20.20.100:FF:000002">
    <property type="entry name" value="2,5-diketo-D-gluconic acid reductase A"/>
    <property type="match status" value="1"/>
</dbReference>
<dbReference type="KEGG" id="sutt:SUTMEG_16700"/>
<dbReference type="InterPro" id="IPR023210">
    <property type="entry name" value="NADP_OxRdtase_dom"/>
</dbReference>
<accession>A0A2Z6IBC6</accession>
<keyword evidence="3" id="KW-0560">Oxidoreductase</keyword>
<feature type="site" description="Lowers pKa of active site Tyr" evidence="7">
    <location>
        <position position="79"/>
    </location>
</feature>
<reference evidence="9 10" key="1">
    <citation type="journal article" date="2018" name="Int. J. Syst. Evol. Microbiol.">
        <title>Mesosutterella multiformis gen. nov., sp. nov., a member of the family Sutterellaceae and Sutterella megalosphaeroides sp. nov., isolated from human faeces.</title>
        <authorList>
            <person name="Sakamoto M."/>
            <person name="Ikeyama N."/>
            <person name="Kunihiro T."/>
            <person name="Iino T."/>
            <person name="Yuki M."/>
            <person name="Ohkuma M."/>
        </authorList>
    </citation>
    <scope>NUCLEOTIDE SEQUENCE [LARGE SCALE GENOMIC DNA]</scope>
    <source>
        <strain evidence="9 10">6FBBBH3</strain>
    </source>
</reference>
<dbReference type="PANTHER" id="PTHR43827:SF3">
    <property type="entry name" value="NADP-DEPENDENT OXIDOREDUCTASE DOMAIN-CONTAINING PROTEIN"/>
    <property type="match status" value="1"/>
</dbReference>